<evidence type="ECO:0000313" key="2">
    <source>
        <dbReference type="EMBL" id="MET6990411.1"/>
    </source>
</evidence>
<keyword evidence="1" id="KW-0732">Signal</keyword>
<name>A0ABV2STE6_9FLAO</name>
<dbReference type="SUPFAM" id="SSF160574">
    <property type="entry name" value="BT0923-like"/>
    <property type="match status" value="1"/>
</dbReference>
<feature type="signal peptide" evidence="1">
    <location>
        <begin position="1"/>
        <end position="19"/>
    </location>
</feature>
<feature type="chain" id="PRO_5046003887" description="Nicotinate-nucleotide adenylyltransferase" evidence="1">
    <location>
        <begin position="20"/>
        <end position="179"/>
    </location>
</feature>
<gene>
    <name evidence="2" type="ORF">ABXZ36_07105</name>
</gene>
<evidence type="ECO:0000256" key="1">
    <source>
        <dbReference type="SAM" id="SignalP"/>
    </source>
</evidence>
<keyword evidence="3" id="KW-1185">Reference proteome</keyword>
<accession>A0ABV2STE6</accession>
<organism evidence="2 3">
    <name type="scientific">Sediminicola arcticus</name>
    <dbReference type="NCBI Taxonomy" id="1574308"/>
    <lineage>
        <taxon>Bacteria</taxon>
        <taxon>Pseudomonadati</taxon>
        <taxon>Bacteroidota</taxon>
        <taxon>Flavobacteriia</taxon>
        <taxon>Flavobacteriales</taxon>
        <taxon>Flavobacteriaceae</taxon>
        <taxon>Sediminicola</taxon>
    </lineage>
</organism>
<protein>
    <recommendedName>
        <fullName evidence="4">Nicotinate-nucleotide adenylyltransferase</fullName>
    </recommendedName>
</protein>
<dbReference type="Gene3D" id="3.10.450.360">
    <property type="match status" value="1"/>
</dbReference>
<dbReference type="Proteomes" id="UP001549799">
    <property type="component" value="Unassembled WGS sequence"/>
</dbReference>
<reference evidence="2 3" key="1">
    <citation type="submission" date="2024-07" db="EMBL/GenBank/DDBJ databases">
        <title>The genome sequence of type strain Sediminicola arcticus GDMCC 1.2805.</title>
        <authorList>
            <person name="Liu Y."/>
        </authorList>
    </citation>
    <scope>NUCLEOTIDE SEQUENCE [LARGE SCALE GENOMIC DNA]</scope>
    <source>
        <strain evidence="2 3">GDMCC 1.2805</strain>
    </source>
</reference>
<proteinExistence type="predicted"/>
<comment type="caution">
    <text evidence="2">The sequence shown here is derived from an EMBL/GenBank/DDBJ whole genome shotgun (WGS) entry which is preliminary data.</text>
</comment>
<evidence type="ECO:0000313" key="3">
    <source>
        <dbReference type="Proteomes" id="UP001549799"/>
    </source>
</evidence>
<evidence type="ECO:0008006" key="4">
    <source>
        <dbReference type="Google" id="ProtNLM"/>
    </source>
</evidence>
<sequence>MKNVLTGLLFLGLTSLSYAQDKPANDVKNADVEEVKLTGVTVKNMNSNYLNKVQDPSTPERVVQLENTAARYDLTMSDIYDGNHEAYEVIFEQTNGRIIATYDKDGQILTSFEKFTNLTLPAPVRNSLYKEYPGWTVFKDAYLVSYYEGTDDIRKIYRVQLRKENQKLNLKCDVDGNIL</sequence>
<dbReference type="EMBL" id="JBEXAE010000003">
    <property type="protein sequence ID" value="MET6990411.1"/>
    <property type="molecule type" value="Genomic_DNA"/>
</dbReference>
<dbReference type="RefSeq" id="WP_354614812.1">
    <property type="nucleotide sequence ID" value="NZ_JBEXAE010000003.1"/>
</dbReference>